<evidence type="ECO:0000313" key="7">
    <source>
        <dbReference type="Proteomes" id="UP000054911"/>
    </source>
</evidence>
<feature type="transmembrane region" description="Helical" evidence="5">
    <location>
        <begin position="96"/>
        <end position="114"/>
    </location>
</feature>
<evidence type="ECO:0008006" key="8">
    <source>
        <dbReference type="Google" id="ProtNLM"/>
    </source>
</evidence>
<evidence type="ECO:0000256" key="2">
    <source>
        <dbReference type="ARBA" id="ARBA00022692"/>
    </source>
</evidence>
<dbReference type="InterPro" id="IPR032808">
    <property type="entry name" value="DoxX"/>
</dbReference>
<feature type="transmembrane region" description="Helical" evidence="5">
    <location>
        <begin position="70"/>
        <end position="90"/>
    </location>
</feature>
<comment type="caution">
    <text evidence="6">The sequence shown here is derived from an EMBL/GenBank/DDBJ whole genome shotgun (WGS) entry which is preliminary data.</text>
</comment>
<name>A0A158D971_9BURK</name>
<dbReference type="GO" id="GO:0016020">
    <property type="term" value="C:membrane"/>
    <property type="evidence" value="ECO:0007669"/>
    <property type="project" value="UniProtKB-SubCell"/>
</dbReference>
<dbReference type="Pfam" id="PF13564">
    <property type="entry name" value="DoxX_2"/>
    <property type="match status" value="1"/>
</dbReference>
<comment type="subcellular location">
    <subcellularLocation>
        <location evidence="1">Membrane</location>
        <topology evidence="1">Multi-pass membrane protein</topology>
    </subcellularLocation>
</comment>
<dbReference type="AlphaFoldDB" id="A0A158D971"/>
<keyword evidence="2 5" id="KW-0812">Transmembrane</keyword>
<dbReference type="OrthoDB" id="9811373at2"/>
<keyword evidence="4 5" id="KW-0472">Membrane</keyword>
<evidence type="ECO:0000256" key="3">
    <source>
        <dbReference type="ARBA" id="ARBA00022989"/>
    </source>
</evidence>
<dbReference type="Proteomes" id="UP000054911">
    <property type="component" value="Unassembled WGS sequence"/>
</dbReference>
<keyword evidence="3 5" id="KW-1133">Transmembrane helix</keyword>
<keyword evidence="7" id="KW-1185">Reference proteome</keyword>
<evidence type="ECO:0000256" key="4">
    <source>
        <dbReference type="ARBA" id="ARBA00023136"/>
    </source>
</evidence>
<evidence type="ECO:0000256" key="1">
    <source>
        <dbReference type="ARBA" id="ARBA00004141"/>
    </source>
</evidence>
<accession>A0A158D971</accession>
<dbReference type="EMBL" id="FCOE02000032">
    <property type="protein sequence ID" value="SAK90327.1"/>
    <property type="molecule type" value="Genomic_DNA"/>
</dbReference>
<protein>
    <recommendedName>
        <fullName evidence="8">DoxX family protein</fullName>
    </recommendedName>
</protein>
<dbReference type="STRING" id="1777141.AWB80_06417"/>
<gene>
    <name evidence="6" type="ORF">AWB80_06417</name>
</gene>
<feature type="transmembrane region" description="Helical" evidence="5">
    <location>
        <begin position="49"/>
        <end position="65"/>
    </location>
</feature>
<dbReference type="RefSeq" id="WP_061178729.1">
    <property type="nucleotide sequence ID" value="NZ_FCOE02000032.1"/>
</dbReference>
<sequence length="127" mass="13401">MSQKALLWTGRIISGLVVLALLADAASILTFPSSMQAKFAATGFPDDLAHTLGMIVLFCTILFAIPRTAVLGAILLTGFLGGAICAHFRLGEIGSPPQIISLVLGALVWGALYLRDARVKRLLPLTV</sequence>
<evidence type="ECO:0000256" key="5">
    <source>
        <dbReference type="SAM" id="Phobius"/>
    </source>
</evidence>
<organism evidence="6 7">
    <name type="scientific">Caballeronia pedi</name>
    <dbReference type="NCBI Taxonomy" id="1777141"/>
    <lineage>
        <taxon>Bacteria</taxon>
        <taxon>Pseudomonadati</taxon>
        <taxon>Pseudomonadota</taxon>
        <taxon>Betaproteobacteria</taxon>
        <taxon>Burkholderiales</taxon>
        <taxon>Burkholderiaceae</taxon>
        <taxon>Caballeronia</taxon>
    </lineage>
</organism>
<reference evidence="6" key="1">
    <citation type="submission" date="2016-01" db="EMBL/GenBank/DDBJ databases">
        <authorList>
            <person name="Peeters C."/>
        </authorList>
    </citation>
    <scope>NUCLEOTIDE SEQUENCE [LARGE SCALE GENOMIC DNA]</scope>
    <source>
        <strain evidence="6">LMG 29323</strain>
    </source>
</reference>
<proteinExistence type="predicted"/>
<evidence type="ECO:0000313" key="6">
    <source>
        <dbReference type="EMBL" id="SAK90327.1"/>
    </source>
</evidence>